<evidence type="ECO:0000256" key="3">
    <source>
        <dbReference type="SAM" id="Coils"/>
    </source>
</evidence>
<protein>
    <submittedName>
        <fullName evidence="7">HlyD family efflux transporter periplasmic adaptor subunit</fullName>
    </submittedName>
</protein>
<dbReference type="InterPro" id="IPR050465">
    <property type="entry name" value="UPF0194_transport"/>
</dbReference>
<comment type="subcellular location">
    <subcellularLocation>
        <location evidence="1">Cell envelope</location>
    </subcellularLocation>
</comment>
<feature type="compositionally biased region" description="Polar residues" evidence="4">
    <location>
        <begin position="550"/>
        <end position="560"/>
    </location>
</feature>
<keyword evidence="5" id="KW-0812">Transmembrane</keyword>
<evidence type="ECO:0000259" key="6">
    <source>
        <dbReference type="Pfam" id="PF25954"/>
    </source>
</evidence>
<comment type="caution">
    <text evidence="7">The sequence shown here is derived from an EMBL/GenBank/DDBJ whole genome shotgun (WGS) entry which is preliminary data.</text>
</comment>
<evidence type="ECO:0000313" key="8">
    <source>
        <dbReference type="Proteomes" id="UP001197795"/>
    </source>
</evidence>
<feature type="region of interest" description="Disordered" evidence="4">
    <location>
        <begin position="537"/>
        <end position="603"/>
    </location>
</feature>
<evidence type="ECO:0000256" key="4">
    <source>
        <dbReference type="SAM" id="MobiDB-lite"/>
    </source>
</evidence>
<feature type="transmembrane region" description="Helical" evidence="5">
    <location>
        <begin position="21"/>
        <end position="45"/>
    </location>
</feature>
<gene>
    <name evidence="7" type="ORF">LKD75_09140</name>
</gene>
<dbReference type="PRINTS" id="PR01490">
    <property type="entry name" value="RTXTOXIND"/>
</dbReference>
<feature type="domain" description="CusB-like beta-barrel" evidence="6">
    <location>
        <begin position="395"/>
        <end position="471"/>
    </location>
</feature>
<feature type="compositionally biased region" description="Gly residues" evidence="4">
    <location>
        <begin position="574"/>
        <end position="603"/>
    </location>
</feature>
<evidence type="ECO:0000313" key="7">
    <source>
        <dbReference type="EMBL" id="MCC2119747.1"/>
    </source>
</evidence>
<name>A0AAE3D7Q3_9FIRM</name>
<keyword evidence="2 3" id="KW-0175">Coiled coil</keyword>
<keyword evidence="5" id="KW-1133">Transmembrane helix</keyword>
<dbReference type="RefSeq" id="WP_227733271.1">
    <property type="nucleotide sequence ID" value="NZ_JAJEPV010000019.1"/>
</dbReference>
<proteinExistence type="predicted"/>
<sequence>MKLKRPHFEKLKSLTKKQKKLILAGIALLLLILAACYTVFIAPLLQKEQWIYKEETVERGTLKVGVTESGSLEYNTKSIDYDLTLDVSDDDEDDSDDDDDTVQKYLKIEEIYAASGQRVTEGEELLKFTEDSVEAVRALLQNAVVEAQADYAEAESTYELSLLEAQTDYDTQKISASYAASIRNTSGTSVTNKVASLQVQLEQKQANAASLQEKLTEAQEDYQDALETYEAAKEGYEGAGTDNTANFMTIQNGYLSARSKYQQAKSALTQAEDALSENESAITDLQNQLAAAQAKQKIDKLDTEETYQEAVITGQNAQTTYNAAVEDLKETLQEAEETKEKREEQLQAFEDFVGSDGILYATEDGVITEVSYEAGDRLTTTGALFSYATSDDMRISVDVTQEDIVDLQVGDAVDITFTAYPEDSYTGSILSINTTATSDYSNTVSYTVEISVEGELEQLYGGMTADVIFVTEEKEDVLYVSRKAIVEENGKTYVYRKTALGGRELAEVETGITNGVDIEILSGLEEGDTIYLASKVSSEAEVKSTEETADSGSSSDTAVGSDTEFGMSEDMQMPGGGDMPQGGPGGGDSGSFGGGMPGGPGGQ</sequence>
<organism evidence="7 8">
    <name type="scientific">Waltera acetigignens</name>
    <dbReference type="NCBI Taxonomy" id="2981769"/>
    <lineage>
        <taxon>Bacteria</taxon>
        <taxon>Bacillati</taxon>
        <taxon>Bacillota</taxon>
        <taxon>Clostridia</taxon>
        <taxon>Lachnospirales</taxon>
        <taxon>Lachnospiraceae</taxon>
        <taxon>Waltera</taxon>
    </lineage>
</organism>
<dbReference type="AlphaFoldDB" id="A0AAE3D7Q3"/>
<reference evidence="7 8" key="1">
    <citation type="submission" date="2021-10" db="EMBL/GenBank/DDBJ databases">
        <title>Anaerobic single-cell dispensing facilitates the cultivation of human gut bacteria.</title>
        <authorList>
            <person name="Afrizal A."/>
        </authorList>
    </citation>
    <scope>NUCLEOTIDE SEQUENCE [LARGE SCALE GENOMIC DNA]</scope>
    <source>
        <strain evidence="7 8">CLA-AA-H273</strain>
    </source>
</reference>
<accession>A0AAE3D7Q3</accession>
<dbReference type="Gene3D" id="2.40.420.20">
    <property type="match status" value="1"/>
</dbReference>
<evidence type="ECO:0000256" key="5">
    <source>
        <dbReference type="SAM" id="Phobius"/>
    </source>
</evidence>
<dbReference type="InterPro" id="IPR058792">
    <property type="entry name" value="Beta-barrel_RND_2"/>
</dbReference>
<keyword evidence="8" id="KW-1185">Reference proteome</keyword>
<dbReference type="EMBL" id="JAJEPV010000019">
    <property type="protein sequence ID" value="MCC2119747.1"/>
    <property type="molecule type" value="Genomic_DNA"/>
</dbReference>
<evidence type="ECO:0000256" key="1">
    <source>
        <dbReference type="ARBA" id="ARBA00004196"/>
    </source>
</evidence>
<dbReference type="GO" id="GO:0030313">
    <property type="term" value="C:cell envelope"/>
    <property type="evidence" value="ECO:0007669"/>
    <property type="project" value="UniProtKB-SubCell"/>
</dbReference>
<dbReference type="Proteomes" id="UP001197795">
    <property type="component" value="Unassembled WGS sequence"/>
</dbReference>
<dbReference type="PANTHER" id="PTHR32347">
    <property type="entry name" value="EFFLUX SYSTEM COMPONENT YKNX-RELATED"/>
    <property type="match status" value="1"/>
</dbReference>
<dbReference type="Pfam" id="PF25954">
    <property type="entry name" value="Beta-barrel_RND_2"/>
    <property type="match status" value="1"/>
</dbReference>
<keyword evidence="5" id="KW-0472">Membrane</keyword>
<feature type="coiled-coil region" evidence="3">
    <location>
        <begin position="194"/>
        <end position="235"/>
    </location>
</feature>
<dbReference type="Gene3D" id="2.40.30.170">
    <property type="match status" value="1"/>
</dbReference>
<dbReference type="PANTHER" id="PTHR32347:SF23">
    <property type="entry name" value="BLL5650 PROTEIN"/>
    <property type="match status" value="1"/>
</dbReference>
<evidence type="ECO:0000256" key="2">
    <source>
        <dbReference type="ARBA" id="ARBA00023054"/>
    </source>
</evidence>
<feature type="coiled-coil region" evidence="3">
    <location>
        <begin position="261"/>
        <end position="352"/>
    </location>
</feature>